<dbReference type="HOGENOM" id="CLU_427377_0_0_1"/>
<evidence type="ECO:0000256" key="4">
    <source>
        <dbReference type="ARBA" id="ARBA00022679"/>
    </source>
</evidence>
<evidence type="ECO:0000256" key="3">
    <source>
        <dbReference type="ARBA" id="ARBA00013059"/>
    </source>
</evidence>
<dbReference type="PANTHER" id="PTHR21499">
    <property type="entry name" value="ASPARTATE KINASE"/>
    <property type="match status" value="1"/>
</dbReference>
<feature type="non-terminal residue" evidence="14">
    <location>
        <position position="1"/>
    </location>
</feature>
<keyword evidence="10" id="KW-0456">Lyase</keyword>
<dbReference type="InterPro" id="IPR042199">
    <property type="entry name" value="AsparK_Bifunc_asparK/hSer_DH"/>
</dbReference>
<organism evidence="14 15">
    <name type="scientific">Trichoplax adhaerens</name>
    <name type="common">Trichoplax reptans</name>
    <dbReference type="NCBI Taxonomy" id="10228"/>
    <lineage>
        <taxon>Eukaryota</taxon>
        <taxon>Metazoa</taxon>
        <taxon>Placozoa</taxon>
        <taxon>Uniplacotomia</taxon>
        <taxon>Trichoplacea</taxon>
        <taxon>Trichoplacidae</taxon>
        <taxon>Trichoplax</taxon>
    </lineage>
</organism>
<evidence type="ECO:0000313" key="15">
    <source>
        <dbReference type="Proteomes" id="UP000009022"/>
    </source>
</evidence>
<dbReference type="Gene3D" id="3.30.70.260">
    <property type="match status" value="2"/>
</dbReference>
<name>B3SF67_TRIAD</name>
<dbReference type="InterPro" id="IPR022653">
    <property type="entry name" value="De-COase2_pyr-phos_BS"/>
</dbReference>
<feature type="domain" description="Orn/DAP/Arg decarboxylase 2 N-terminal" evidence="13">
    <location>
        <begin position="399"/>
        <end position="633"/>
    </location>
</feature>
<evidence type="ECO:0000256" key="6">
    <source>
        <dbReference type="ARBA" id="ARBA00022777"/>
    </source>
</evidence>
<dbReference type="STRING" id="10228.B3SF67"/>
<dbReference type="Gene3D" id="3.40.1160.10">
    <property type="entry name" value="Acetylglutamate kinase-like"/>
    <property type="match status" value="1"/>
</dbReference>
<dbReference type="GO" id="GO:0005524">
    <property type="term" value="F:ATP binding"/>
    <property type="evidence" value="ECO:0007669"/>
    <property type="project" value="UniProtKB-KW"/>
</dbReference>
<comment type="cofactor">
    <cofactor evidence="1">
        <name>pyridoxal 5'-phosphate</name>
        <dbReference type="ChEBI" id="CHEBI:597326"/>
    </cofactor>
</comment>
<keyword evidence="5" id="KW-0547">Nucleotide-binding</keyword>
<keyword evidence="9" id="KW-0663">Pyridoxal phosphate</keyword>
<dbReference type="Gene3D" id="3.20.20.10">
    <property type="entry name" value="Alanine racemase"/>
    <property type="match status" value="1"/>
</dbReference>
<dbReference type="NCBIfam" id="TIGR00657">
    <property type="entry name" value="asp_kinases"/>
    <property type="match status" value="1"/>
</dbReference>
<dbReference type="PRINTS" id="PR01179">
    <property type="entry name" value="ODADCRBXLASE"/>
</dbReference>
<feature type="domain" description="Aspartate/glutamate/uridylate kinase" evidence="12">
    <location>
        <begin position="63"/>
        <end position="241"/>
    </location>
</feature>
<dbReference type="eggNOG" id="KOG0456">
    <property type="taxonomic scope" value="Eukaryota"/>
</dbReference>
<comment type="pathway">
    <text evidence="11">Amino-acid biosynthesis; L-threonine biosynthesis; L-threonine from L-aspartate: step 1/5.</text>
</comment>
<proteinExistence type="inferred from homology"/>
<dbReference type="PANTHER" id="PTHR21499:SF59">
    <property type="entry name" value="ASPARTOKINASE"/>
    <property type="match status" value="1"/>
</dbReference>
<evidence type="ECO:0000259" key="12">
    <source>
        <dbReference type="Pfam" id="PF00696"/>
    </source>
</evidence>
<evidence type="ECO:0000256" key="9">
    <source>
        <dbReference type="ARBA" id="ARBA00022898"/>
    </source>
</evidence>
<dbReference type="EMBL" id="DS985954">
    <property type="protein sequence ID" value="EDV18628.1"/>
    <property type="molecule type" value="Genomic_DNA"/>
</dbReference>
<dbReference type="OrthoDB" id="5548170at2759"/>
<accession>B3SF67</accession>
<dbReference type="InterPro" id="IPR045865">
    <property type="entry name" value="ACT-like_dom_sf"/>
</dbReference>
<dbReference type="SUPFAM" id="SSF53633">
    <property type="entry name" value="Carbamate kinase-like"/>
    <property type="match status" value="1"/>
</dbReference>
<dbReference type="GO" id="GO:0004072">
    <property type="term" value="F:aspartate kinase activity"/>
    <property type="evidence" value="ECO:0000318"/>
    <property type="project" value="GO_Central"/>
</dbReference>
<dbReference type="InterPro" id="IPR001341">
    <property type="entry name" value="Asp_kinase"/>
</dbReference>
<dbReference type="InterPro" id="IPR022657">
    <property type="entry name" value="De-COase2_CS"/>
</dbReference>
<evidence type="ECO:0000256" key="8">
    <source>
        <dbReference type="ARBA" id="ARBA00022840"/>
    </source>
</evidence>
<dbReference type="UniPathway" id="UPA00034">
    <property type="reaction ID" value="UER00015"/>
</dbReference>
<gene>
    <name evidence="14" type="ORF">TRIADDRAFT_62879</name>
</gene>
<evidence type="ECO:0000256" key="1">
    <source>
        <dbReference type="ARBA" id="ARBA00001933"/>
    </source>
</evidence>
<dbReference type="Pfam" id="PF02784">
    <property type="entry name" value="Orn_Arg_deC_N"/>
    <property type="match status" value="1"/>
</dbReference>
<dbReference type="EC" id="2.7.2.4" evidence="3"/>
<dbReference type="eggNOG" id="KOG0622">
    <property type="taxonomic scope" value="Eukaryota"/>
</dbReference>
<dbReference type="GO" id="GO:0009090">
    <property type="term" value="P:homoserine biosynthetic process"/>
    <property type="evidence" value="ECO:0000318"/>
    <property type="project" value="GO_Central"/>
</dbReference>
<dbReference type="UniPathway" id="UPA00051">
    <property type="reaction ID" value="UER00462"/>
</dbReference>
<dbReference type="Pfam" id="PF00696">
    <property type="entry name" value="AA_kinase"/>
    <property type="match status" value="1"/>
</dbReference>
<dbReference type="UniPathway" id="UPA00050">
    <property type="reaction ID" value="UER00461"/>
</dbReference>
<comment type="pathway">
    <text evidence="11">Amino-acid biosynthesis; L-methionine biosynthesis via de novo pathway; L-homoserine from L-aspartate: step 1/3.</text>
</comment>
<dbReference type="InterPro" id="IPR022644">
    <property type="entry name" value="De-COase2_N"/>
</dbReference>
<dbReference type="FunFam" id="3.20.20.10:FF:000003">
    <property type="entry name" value="Diaminopimelate decarboxylase"/>
    <property type="match status" value="1"/>
</dbReference>
<dbReference type="InterPro" id="IPR001048">
    <property type="entry name" value="Asp/Glu/Uridylate_kinase"/>
</dbReference>
<keyword evidence="11" id="KW-0028">Amino-acid biosynthesis</keyword>
<dbReference type="SUPFAM" id="SSF55021">
    <property type="entry name" value="ACT-like"/>
    <property type="match status" value="1"/>
</dbReference>
<keyword evidence="15" id="KW-1185">Reference proteome</keyword>
<dbReference type="PhylomeDB" id="B3SF67"/>
<dbReference type="GO" id="GO:0009088">
    <property type="term" value="P:threonine biosynthetic process"/>
    <property type="evidence" value="ECO:0007669"/>
    <property type="project" value="UniProtKB-UniPathway"/>
</dbReference>
<keyword evidence="8" id="KW-0067">ATP-binding</keyword>
<dbReference type="SUPFAM" id="SSF51419">
    <property type="entry name" value="PLP-binding barrel"/>
    <property type="match status" value="1"/>
</dbReference>
<dbReference type="InterPro" id="IPR036393">
    <property type="entry name" value="AceGlu_kinase-like_sf"/>
</dbReference>
<evidence type="ECO:0000313" key="14">
    <source>
        <dbReference type="EMBL" id="EDV18628.1"/>
    </source>
</evidence>
<comment type="pathway">
    <text evidence="11">Amino-acid biosynthesis; L-lysine biosynthesis via DAP pathway; (S)-tetrahydrodipicolinate from L-aspartate: step 1/4.</text>
</comment>
<evidence type="ECO:0000256" key="11">
    <source>
        <dbReference type="RuleBase" id="RU004249"/>
    </source>
</evidence>
<comment type="similarity">
    <text evidence="2">Belongs to the aspartokinase family.</text>
</comment>
<sequence>SAVAGITDKLIEIIRFARNGKPRLVKSKILKNLLLNDEYVDNLWEHKFEPIINKLEAISYGTSLVGDLTDKTVARICAFGEKLSSLLMVLALEKLNIKSQRIESERIIKTDNNYLKAKVNFQATNLSTKKILKQIYSKNIVPVVTGFIGKDTHGNITLLGRGGSDYTASILAMVLNANEIEIWTDVNGIMTADPRIVKDAFSWSSLDMNVMSEMAYSGAKVIHPDTIALAVEKNIPVYVYNTFDRSFKGTKITKKAPHAKGIVASLNNTIITLENTSIINGVGFVKRVTEIVAEHNIPIDVCATSEISFTFSIKTEDYSKKLLKILESFAFVKVKNKVAKLCFIGNEITSDKEILAGIFNVCMENDTKIYTISVSASGNNITIIIDESTPVFITDKSILNKKVKNIRKAFDNNCLLYYALKANFNPKIIRSLKDAGIDGVETISPFEIDLAKKCGFKSNQILFTGNNCDNYELDYANKQNVVVNIGSISELQYYAEKHNGSEVSIRINPGFGDGEFKQIITGGEDSKFGIYHSQMEEALNIIKFYNLKLIGLHCHLGSGLYNTKNFAPMVDFMFKLGNQIENLRFIDLGGGFGVRYKPSDEEVDLSEFALVVDKYYKKYQNLQKNNIKIVFEPDYKYKIAR</sequence>
<dbReference type="InParanoid" id="B3SF67"/>
<reference evidence="14 15" key="1">
    <citation type="journal article" date="2008" name="Nature">
        <title>The Trichoplax genome and the nature of placozoans.</title>
        <authorList>
            <person name="Srivastava M."/>
            <person name="Begovic E."/>
            <person name="Chapman J."/>
            <person name="Putnam N.H."/>
            <person name="Hellsten U."/>
            <person name="Kawashima T."/>
            <person name="Kuo A."/>
            <person name="Mitros T."/>
            <person name="Salamov A."/>
            <person name="Carpenter M.L."/>
            <person name="Signorovitch A.Y."/>
            <person name="Moreno M.A."/>
            <person name="Kamm K."/>
            <person name="Grimwood J."/>
            <person name="Schmutz J."/>
            <person name="Shapiro H."/>
            <person name="Grigoriev I.V."/>
            <person name="Buss L.W."/>
            <person name="Schierwater B."/>
            <person name="Dellaporta S.L."/>
            <person name="Rokhsar D.S."/>
        </authorList>
    </citation>
    <scope>NUCLEOTIDE SEQUENCE [LARGE SCALE GENOMIC DNA]</scope>
    <source>
        <strain evidence="14 15">Grell-BS-1999</strain>
    </source>
</reference>
<keyword evidence="4" id="KW-0808">Transferase</keyword>
<evidence type="ECO:0000259" key="13">
    <source>
        <dbReference type="Pfam" id="PF02784"/>
    </source>
</evidence>
<dbReference type="GO" id="GO:0016831">
    <property type="term" value="F:carboxy-lyase activity"/>
    <property type="evidence" value="ECO:0007669"/>
    <property type="project" value="UniProtKB-KW"/>
</dbReference>
<dbReference type="GO" id="GO:0009089">
    <property type="term" value="P:lysine biosynthetic process via diaminopimelate"/>
    <property type="evidence" value="ECO:0007669"/>
    <property type="project" value="UniProtKB-UniPathway"/>
</dbReference>
<dbReference type="Proteomes" id="UP000009022">
    <property type="component" value="Unassembled WGS sequence"/>
</dbReference>
<protein>
    <recommendedName>
        <fullName evidence="3">aspartate kinase</fullName>
        <ecNumber evidence="3">2.7.2.4</ecNumber>
    </recommendedName>
</protein>
<dbReference type="AlphaFoldDB" id="B3SF67"/>
<evidence type="ECO:0000256" key="5">
    <source>
        <dbReference type="ARBA" id="ARBA00022741"/>
    </source>
</evidence>
<dbReference type="GO" id="GO:0005829">
    <property type="term" value="C:cytosol"/>
    <property type="evidence" value="ECO:0000318"/>
    <property type="project" value="GO_Central"/>
</dbReference>
<keyword evidence="6" id="KW-0418">Kinase</keyword>
<evidence type="ECO:0000256" key="7">
    <source>
        <dbReference type="ARBA" id="ARBA00022793"/>
    </source>
</evidence>
<keyword evidence="7" id="KW-0210">Decarboxylase</keyword>
<dbReference type="InterPro" id="IPR029066">
    <property type="entry name" value="PLP-binding_barrel"/>
</dbReference>
<dbReference type="PROSITE" id="PS00879">
    <property type="entry name" value="ODR_DC_2_2"/>
    <property type="match status" value="1"/>
</dbReference>
<dbReference type="Gene3D" id="1.20.120.1320">
    <property type="entry name" value="Aspartokinase, catalytic domain"/>
    <property type="match status" value="1"/>
</dbReference>
<evidence type="ECO:0000256" key="2">
    <source>
        <dbReference type="ARBA" id="ARBA00010122"/>
    </source>
</evidence>
<evidence type="ECO:0000256" key="10">
    <source>
        <dbReference type="ARBA" id="ARBA00023239"/>
    </source>
</evidence>
<dbReference type="InterPro" id="IPR000183">
    <property type="entry name" value="Orn/DAP/Arg_de-COase"/>
</dbReference>
<dbReference type="PROSITE" id="PS00878">
    <property type="entry name" value="ODR_DC_2_1"/>
    <property type="match status" value="1"/>
</dbReference>
<dbReference type="KEGG" id="tad:TRIADDRAFT_62879"/>